<evidence type="ECO:0000256" key="5">
    <source>
        <dbReference type="ARBA" id="ARBA00022475"/>
    </source>
</evidence>
<evidence type="ECO:0000256" key="1">
    <source>
        <dbReference type="ARBA" id="ARBA00004123"/>
    </source>
</evidence>
<evidence type="ECO:0000256" key="4">
    <source>
        <dbReference type="ARBA" id="ARBA00022448"/>
    </source>
</evidence>
<evidence type="ECO:0000256" key="2">
    <source>
        <dbReference type="ARBA" id="ARBA00004651"/>
    </source>
</evidence>
<evidence type="ECO:0000256" key="24">
    <source>
        <dbReference type="ARBA" id="ARBA00034269"/>
    </source>
</evidence>
<comment type="catalytic activity">
    <reaction evidence="24">
        <text>Mg(2+)(in) = Mg(2+)(out)</text>
        <dbReference type="Rhea" id="RHEA:29827"/>
        <dbReference type="ChEBI" id="CHEBI:18420"/>
    </reaction>
</comment>
<accession>A0A7K9N6V1</accession>
<dbReference type="GO" id="GO:0046872">
    <property type="term" value="F:metal ion binding"/>
    <property type="evidence" value="ECO:0007669"/>
    <property type="project" value="UniProtKB-KW"/>
</dbReference>
<dbReference type="GO" id="GO:0005886">
    <property type="term" value="C:plasma membrane"/>
    <property type="evidence" value="ECO:0007669"/>
    <property type="project" value="UniProtKB-SubCell"/>
</dbReference>
<dbReference type="GO" id="GO:0055080">
    <property type="term" value="P:monoatomic cation homeostasis"/>
    <property type="evidence" value="ECO:0007669"/>
    <property type="project" value="TreeGrafter"/>
</dbReference>
<keyword evidence="4" id="KW-0813">Transport</keyword>
<evidence type="ECO:0000256" key="3">
    <source>
        <dbReference type="ARBA" id="ARBA00012513"/>
    </source>
</evidence>
<dbReference type="InterPro" id="IPR004166">
    <property type="entry name" value="a-kinase_dom"/>
</dbReference>
<dbReference type="Pfam" id="PF18139">
    <property type="entry name" value="LSDAT_euk"/>
    <property type="match status" value="1"/>
</dbReference>
<comment type="catalytic activity">
    <reaction evidence="28">
        <text>L-seryl-[protein] + ATP = O-phospho-L-seryl-[protein] + ADP + H(+)</text>
        <dbReference type="Rhea" id="RHEA:17989"/>
        <dbReference type="Rhea" id="RHEA-COMP:9863"/>
        <dbReference type="Rhea" id="RHEA-COMP:11604"/>
        <dbReference type="ChEBI" id="CHEBI:15378"/>
        <dbReference type="ChEBI" id="CHEBI:29999"/>
        <dbReference type="ChEBI" id="CHEBI:30616"/>
        <dbReference type="ChEBI" id="CHEBI:83421"/>
        <dbReference type="ChEBI" id="CHEBI:456216"/>
        <dbReference type="EC" id="2.7.11.1"/>
    </reaction>
</comment>
<dbReference type="Pfam" id="PF02816">
    <property type="entry name" value="Alpha_kinase"/>
    <property type="match status" value="1"/>
</dbReference>
<keyword evidence="8" id="KW-0109">Calcium transport</keyword>
<evidence type="ECO:0000256" key="7">
    <source>
        <dbReference type="ARBA" id="ARBA00022553"/>
    </source>
</evidence>
<dbReference type="Proteomes" id="UP000526889">
    <property type="component" value="Unassembled WGS sequence"/>
</dbReference>
<dbReference type="InterPro" id="IPR041491">
    <property type="entry name" value="TRPM_SLOG"/>
</dbReference>
<keyword evidence="16" id="KW-0106">Calcium</keyword>
<dbReference type="GO" id="GO:0004674">
    <property type="term" value="F:protein serine/threonine kinase activity"/>
    <property type="evidence" value="ECO:0007669"/>
    <property type="project" value="UniProtKB-KW"/>
</dbReference>
<evidence type="ECO:0000256" key="18">
    <source>
        <dbReference type="ARBA" id="ARBA00022989"/>
    </source>
</evidence>
<dbReference type="PANTHER" id="PTHR13800">
    <property type="entry name" value="TRANSIENT RECEPTOR POTENTIAL CATION CHANNEL, SUBFAMILY M, MEMBER 6"/>
    <property type="match status" value="1"/>
</dbReference>
<keyword evidence="19" id="KW-0406">Ion transport</keyword>
<keyword evidence="21" id="KW-0539">Nucleus</keyword>
<evidence type="ECO:0000256" key="16">
    <source>
        <dbReference type="ARBA" id="ARBA00022837"/>
    </source>
</evidence>
<comment type="catalytic activity">
    <reaction evidence="25">
        <text>Zn(2+)(in) = Zn(2+)(out)</text>
        <dbReference type="Rhea" id="RHEA:29351"/>
        <dbReference type="ChEBI" id="CHEBI:29105"/>
    </reaction>
</comment>
<dbReference type="PROSITE" id="PS51158">
    <property type="entry name" value="ALPHA_KINASE"/>
    <property type="match status" value="1"/>
</dbReference>
<dbReference type="Pfam" id="PF25508">
    <property type="entry name" value="TRPM2"/>
    <property type="match status" value="2"/>
</dbReference>
<dbReference type="Gene3D" id="3.20.200.10">
    <property type="entry name" value="MHCK/EF2 kinase"/>
    <property type="match status" value="1"/>
</dbReference>
<dbReference type="FunFam" id="3.20.200.10:FF:000001">
    <property type="entry name" value="Transient receptor potential cation channel, subfamily M, member 7"/>
    <property type="match status" value="1"/>
</dbReference>
<evidence type="ECO:0000256" key="28">
    <source>
        <dbReference type="ARBA" id="ARBA00048679"/>
    </source>
</evidence>
<evidence type="ECO:0000256" key="32">
    <source>
        <dbReference type="SAM" id="MobiDB-lite"/>
    </source>
</evidence>
<evidence type="ECO:0000256" key="21">
    <source>
        <dbReference type="ARBA" id="ARBA00023242"/>
    </source>
</evidence>
<evidence type="ECO:0000256" key="22">
    <source>
        <dbReference type="ARBA" id="ARBA00023303"/>
    </source>
</evidence>
<evidence type="ECO:0000256" key="31">
    <source>
        <dbReference type="PIRSR" id="PIRSR629601-3"/>
    </source>
</evidence>
<evidence type="ECO:0000256" key="9">
    <source>
        <dbReference type="ARBA" id="ARBA00022673"/>
    </source>
</evidence>
<feature type="non-terminal residue" evidence="35">
    <location>
        <position position="1"/>
    </location>
</feature>
<feature type="binding site" evidence="30">
    <location>
        <begin position="1811"/>
        <end position="1817"/>
    </location>
    <ligand>
        <name>ADP</name>
        <dbReference type="ChEBI" id="CHEBI:456216"/>
    </ligand>
</feature>
<keyword evidence="22" id="KW-0407">Ion channel</keyword>
<keyword evidence="5" id="KW-1003">Cell membrane</keyword>
<feature type="transmembrane region" description="Helical" evidence="33">
    <location>
        <begin position="854"/>
        <end position="876"/>
    </location>
</feature>
<keyword evidence="12 31" id="KW-0479">Metal-binding</keyword>
<feature type="binding site" evidence="30">
    <location>
        <position position="1641"/>
    </location>
    <ligand>
        <name>ADP</name>
        <dbReference type="ChEBI" id="CHEBI:456216"/>
    </ligand>
</feature>
<evidence type="ECO:0000256" key="14">
    <source>
        <dbReference type="ARBA" id="ARBA00022777"/>
    </source>
</evidence>
<keyword evidence="13 30" id="KW-0547">Nucleotide-binding</keyword>
<dbReference type="Gene3D" id="1.20.5.1010">
    <property type="entry name" value="TRPM, tetramerisation domain"/>
    <property type="match status" value="1"/>
</dbReference>
<comment type="caution">
    <text evidence="35">The sequence shown here is derived from an EMBL/GenBank/DDBJ whole genome shotgun (WGS) entry which is preliminary data.</text>
</comment>
<evidence type="ECO:0000256" key="23">
    <source>
        <dbReference type="ARBA" id="ARBA00025760"/>
    </source>
</evidence>
<evidence type="ECO:0000256" key="10">
    <source>
        <dbReference type="ARBA" id="ARBA00022679"/>
    </source>
</evidence>
<evidence type="ECO:0000256" key="30">
    <source>
        <dbReference type="PIRSR" id="PIRSR629601-2"/>
    </source>
</evidence>
<feature type="binding site" evidence="30">
    <location>
        <position position="1786"/>
    </location>
    <ligand>
        <name>ADP</name>
        <dbReference type="ChEBI" id="CHEBI:456216"/>
    </ligand>
</feature>
<reference evidence="35 36" key="1">
    <citation type="submission" date="2019-09" db="EMBL/GenBank/DDBJ databases">
        <title>Bird 10,000 Genomes (B10K) Project - Family phase.</title>
        <authorList>
            <person name="Zhang G."/>
        </authorList>
    </citation>
    <scope>NUCLEOTIDE SEQUENCE [LARGE SCALE GENOMIC DNA]</scope>
    <source>
        <strain evidence="35">B10K-DU-001-25</strain>
        <tissue evidence="35">Muscle</tissue>
    </source>
</reference>
<organism evidence="35 36">
    <name type="scientific">Edolisoma coerulescens</name>
    <dbReference type="NCBI Taxonomy" id="2585810"/>
    <lineage>
        <taxon>Eukaryota</taxon>
        <taxon>Metazoa</taxon>
        <taxon>Chordata</taxon>
        <taxon>Craniata</taxon>
        <taxon>Vertebrata</taxon>
        <taxon>Euteleostomi</taxon>
        <taxon>Archelosauria</taxon>
        <taxon>Archosauria</taxon>
        <taxon>Dinosauria</taxon>
        <taxon>Saurischia</taxon>
        <taxon>Theropoda</taxon>
        <taxon>Coelurosauria</taxon>
        <taxon>Aves</taxon>
        <taxon>Neognathae</taxon>
        <taxon>Neoaves</taxon>
        <taxon>Telluraves</taxon>
        <taxon>Australaves</taxon>
        <taxon>Passeriformes</taxon>
        <taxon>Corvoidea</taxon>
        <taxon>Campephagidae</taxon>
        <taxon>Edolisoma</taxon>
    </lineage>
</organism>
<evidence type="ECO:0000256" key="17">
    <source>
        <dbReference type="ARBA" id="ARBA00022840"/>
    </source>
</evidence>
<feature type="region of interest" description="Disordered" evidence="32">
    <location>
        <begin position="1373"/>
        <end position="1397"/>
    </location>
</feature>
<feature type="domain" description="Alpha-type protein kinase" evidence="34">
    <location>
        <begin position="1611"/>
        <end position="1841"/>
    </location>
</feature>
<dbReference type="PANTHER" id="PTHR13800:SF8">
    <property type="entry name" value="TRANSIENT RECEPTOR POTENTIAL CATION CHANNEL SUBFAMILY M MEMBER 7"/>
    <property type="match status" value="1"/>
</dbReference>
<comment type="catalytic activity">
    <reaction evidence="26">
        <text>Ca(2+)(in) = Ca(2+)(out)</text>
        <dbReference type="Rhea" id="RHEA:29671"/>
        <dbReference type="ChEBI" id="CHEBI:29108"/>
    </reaction>
</comment>
<feature type="binding site" evidence="31">
    <location>
        <position position="1833"/>
    </location>
    <ligand>
        <name>Zn(2+)</name>
        <dbReference type="ChEBI" id="CHEBI:29105"/>
    </ligand>
</feature>
<dbReference type="InterPro" id="IPR029601">
    <property type="entry name" value="TRPM7_a-kinase_dom"/>
</dbReference>
<evidence type="ECO:0000256" key="6">
    <source>
        <dbReference type="ARBA" id="ARBA00022527"/>
    </source>
</evidence>
<feature type="non-terminal residue" evidence="35">
    <location>
        <position position="1882"/>
    </location>
</feature>
<evidence type="ECO:0000256" key="26">
    <source>
        <dbReference type="ARBA" id="ARBA00036634"/>
    </source>
</evidence>
<dbReference type="FunFam" id="3.30.200.20:FF:000129">
    <property type="entry name" value="Transient receptor potential cation channel, subfamily M, member 7"/>
    <property type="match status" value="1"/>
</dbReference>
<dbReference type="Gene3D" id="3.30.200.20">
    <property type="entry name" value="Phosphorylase Kinase, domain 1"/>
    <property type="match status" value="1"/>
</dbReference>
<feature type="transmembrane region" description="Helical" evidence="33">
    <location>
        <begin position="1543"/>
        <end position="1562"/>
    </location>
</feature>
<dbReference type="SUPFAM" id="SSF56112">
    <property type="entry name" value="Protein kinase-like (PK-like)"/>
    <property type="match status" value="1"/>
</dbReference>
<dbReference type="InterPro" id="IPR005821">
    <property type="entry name" value="Ion_trans_dom"/>
</dbReference>
<evidence type="ECO:0000256" key="12">
    <source>
        <dbReference type="ARBA" id="ARBA00022723"/>
    </source>
</evidence>
<comment type="catalytic activity">
    <reaction evidence="27">
        <text>L-threonyl-[protein] + ATP = O-phospho-L-threonyl-[protein] + ADP + H(+)</text>
        <dbReference type="Rhea" id="RHEA:46608"/>
        <dbReference type="Rhea" id="RHEA-COMP:11060"/>
        <dbReference type="Rhea" id="RHEA-COMP:11605"/>
        <dbReference type="ChEBI" id="CHEBI:15378"/>
        <dbReference type="ChEBI" id="CHEBI:30013"/>
        <dbReference type="ChEBI" id="CHEBI:30616"/>
        <dbReference type="ChEBI" id="CHEBI:61977"/>
        <dbReference type="ChEBI" id="CHEBI:456216"/>
        <dbReference type="EC" id="2.7.11.1"/>
    </reaction>
</comment>
<feature type="transmembrane region" description="Helical" evidence="33">
    <location>
        <begin position="1080"/>
        <end position="1103"/>
    </location>
</feature>
<name>A0A7K9N6V1_9CORV</name>
<evidence type="ECO:0000256" key="11">
    <source>
        <dbReference type="ARBA" id="ARBA00022692"/>
    </source>
</evidence>
<keyword evidence="36" id="KW-1185">Reference proteome</keyword>
<keyword evidence="14" id="KW-0418">Kinase</keyword>
<protein>
    <recommendedName>
        <fullName evidence="3">non-specific serine/threonine protein kinase</fullName>
        <ecNumber evidence="3">2.7.11.1</ecNumber>
    </recommendedName>
</protein>
<evidence type="ECO:0000256" key="20">
    <source>
        <dbReference type="ARBA" id="ARBA00023136"/>
    </source>
</evidence>
<evidence type="ECO:0000256" key="33">
    <source>
        <dbReference type="SAM" id="Phobius"/>
    </source>
</evidence>
<dbReference type="InterPro" id="IPR037162">
    <property type="entry name" value="TRPM_tetra_sf"/>
</dbReference>
<dbReference type="InterPro" id="IPR011009">
    <property type="entry name" value="Kinase-like_dom_sf"/>
</dbReference>
<evidence type="ECO:0000256" key="8">
    <source>
        <dbReference type="ARBA" id="ARBA00022568"/>
    </source>
</evidence>
<feature type="binding site" evidence="30">
    <location>
        <position position="1737"/>
    </location>
    <ligand>
        <name>ADP</name>
        <dbReference type="ChEBI" id="CHEBI:456216"/>
    </ligand>
</feature>
<keyword evidence="11 33" id="KW-0812">Transmembrane</keyword>
<dbReference type="SMART" id="SM00811">
    <property type="entry name" value="Alpha_kinase"/>
    <property type="match status" value="1"/>
</dbReference>
<evidence type="ECO:0000313" key="36">
    <source>
        <dbReference type="Proteomes" id="UP000526889"/>
    </source>
</evidence>
<keyword evidence="10" id="KW-0808">Transferase</keyword>
<dbReference type="GO" id="GO:0051262">
    <property type="term" value="P:protein tetramerization"/>
    <property type="evidence" value="ECO:0007669"/>
    <property type="project" value="InterPro"/>
</dbReference>
<dbReference type="Pfam" id="PF16519">
    <property type="entry name" value="TRPM_tetra"/>
    <property type="match status" value="1"/>
</dbReference>
<dbReference type="Pfam" id="PF00520">
    <property type="entry name" value="Ion_trans"/>
    <property type="match status" value="1"/>
</dbReference>
<proteinExistence type="inferred from homology"/>
<feature type="binding site" evidence="31">
    <location>
        <position position="1770"/>
    </location>
    <ligand>
        <name>Zn(2+)</name>
        <dbReference type="ChEBI" id="CHEBI:29105"/>
    </ligand>
</feature>
<feature type="binding site" evidence="30">
    <location>
        <position position="1794"/>
    </location>
    <ligand>
        <name>ADP</name>
        <dbReference type="ChEBI" id="CHEBI:456216"/>
    </ligand>
</feature>
<feature type="transmembrane region" description="Helical" evidence="33">
    <location>
        <begin position="921"/>
        <end position="943"/>
    </location>
</feature>
<evidence type="ECO:0000256" key="13">
    <source>
        <dbReference type="ARBA" id="ARBA00022741"/>
    </source>
</evidence>
<keyword evidence="17 30" id="KW-0067">ATP-binding</keyword>
<dbReference type="EMBL" id="VWZW01002154">
    <property type="protein sequence ID" value="NXH82777.1"/>
    <property type="molecule type" value="Genomic_DNA"/>
</dbReference>
<dbReference type="CDD" id="cd16971">
    <property type="entry name" value="Alpha_kinase_ChaK1_TRMP7"/>
    <property type="match status" value="1"/>
</dbReference>
<comment type="subcellular location">
    <subcellularLocation>
        <location evidence="2">Cell membrane</location>
        <topology evidence="2">Multi-pass membrane protein</topology>
    </subcellularLocation>
    <subcellularLocation>
        <location evidence="1">Nucleus</location>
    </subcellularLocation>
</comment>
<comment type="similarity">
    <text evidence="23">In the C-terminal section; belongs to the protein kinase superfamily. Alpha-type protein kinase family. ALPK subfamily.</text>
</comment>
<feature type="binding site" evidence="31">
    <location>
        <position position="1827"/>
    </location>
    <ligand>
        <name>Zn(2+)</name>
        <dbReference type="ChEBI" id="CHEBI:29105"/>
    </ligand>
</feature>
<keyword evidence="6" id="KW-0723">Serine/threonine-protein kinase</keyword>
<evidence type="ECO:0000259" key="34">
    <source>
        <dbReference type="PROSITE" id="PS51158"/>
    </source>
</evidence>
<evidence type="ECO:0000313" key="35">
    <source>
        <dbReference type="EMBL" id="NXH82777.1"/>
    </source>
</evidence>
<feature type="binding site" evidence="30">
    <location>
        <position position="1665"/>
    </location>
    <ligand>
        <name>ADP</name>
        <dbReference type="ChEBI" id="CHEBI:456216"/>
    </ligand>
</feature>
<sequence length="1882" mass="214113">QKSWIENTFTKRECVYIIPSSKDPHRCLPGCQICQQLVRCCCGRLVRQHACFTASLAMKYSDVKLGENYNQETEEWSVEKHTEQTSTDAYGVINFQGGSHSYRAKYVRLSYDTKPEAILQLMLKEWQMELPKLVISVHGGMQKFELHPRIKQLLGKGLIKAAVTTGAWIITGGVNTGVAKHVGDALREHASRSSRKICTIGIAPWGVIENRNDLVGRDVVAPYQTLLNPLSKLNVLNNLHSHFILVDDGTVGKYGAEVKLRRELEKTINLQRIHARIGQGVPVVALVFEGGPNVILTVLDFLQESPPVPVVVCEGTGRAADILAYVHKQTEEGGNVPEGAEPEIISTIKKTFNFGQSEAVHLFQTLLECMKKKELITVFHIGSDEHQDIDVAILTALLKGTNASAFDQLVLTLAWDRVDIAKNHVFVYGQQWLVGSLEQAMLDALVMDRVAFVKLLIENGVSMHKFLTIPRLEELYNTKQGPTNPTLFHLVRDVKQGNLPSGYKINLIDVGLVIEYLMGGTYRCTYTRKRFRAIYNSLSGNNRRSGRNPSSTTPQMCKCHESFGNRADKKEKMRHNHFIKTAQPYKPKIDTGAEEGKKKRTKDEIVDIDDPETRRFAYPLNELLLWAVLMKRQKMALFFWQHGEESMAKALVACKVYRSMAYEAKQSDLVDDTSEELKQYSNEFGQLAVELLEQSFRQDETMAMKLLTYELKNWSNSTCLKLAVSSRLRPFVAHTCTQMLLSDMWMGRLNMRKNSWYKVILSILLPPAILLLEYKTKAEMSHIPQSQDAHQMAMDDSENNFQTAADEIPMEVFKEVRILDSTFEKHDMETPAKPKRLPITQKFYAFYHAPIVKFWFNTLAYLGFLMLYTFVVLVKMEELPSVQEWIVIAYIFTSAIEKIREIFMSEAGKINQKIKVWFSDYFNISDTVAIVTFFIGFALRFGAKGNFGENTYRENYVFVAGRITYCLNIIFWYVRLLDFLAVNQQAGPYVMMIGKMVANMFYIVVIMALVLLSFGVPRKAILYPDEAPSWTLARDIVFHPYWMIFGEVYAYEIDVCANDSDEKVAHLCGPGTWLTPFLQAVYLFVQYIIMVNLLIAFFNNVYLQVKAISNIVWKYQRYHFIMAYHEKPVLPPPLIILSHMASLFCCICKRRKTDKTSDGPKLFLTEEDQKKLHDFEELCVEMYFNEKDDKFHSGSEERIRVTFERVEQMCIQIKEVGDRVNYIKRSLQSLDSQIGHLQDLSALTVDTLKTLTAQKASEASKVHNEITRELSISKHLAQNLIEDGSLRSSVWKKHSIGNVFGSFPQGGLESNNALLCNISIRDDKEVQHKTIGQELALVPRREEKNFQEAGSSGSALFSNVVSPPELRQRIQAAEISKSTSKSKKLGNSSNSMPHVTSPTAKFFVSTPSRPSCKSQLDSSAKHEETVFSKATEGDNNVEFGAFVGHRDSMDLQRFKEAASKMKDRSVDIEEQQEDFKKAILEGIETTRLQGLQTDSGLRQSSSCGGFADPLTAHSEQLYSKSRRASSEDTQQVDSKAALLTQEYLFFFFFFLLNLFSGIASPFKPIMDINYYYSAVERNNLMRLSQSIPFTPVPPRGEPVTVYRLEESSPSILNNSMSSWSQLGLCAKIEFLSKEEMGGGLRRALKVVCTWSEYDILKSGHLYIIKSFLPEVVNTWSSIYKEDTVLHLCLREIQQQRAAQKLTFAFNQMKPKSIPYSPRFLEVFLLYCHSAGQWFAVEECMTGEFRKYNNNNGDEIIPTNMLEEVMLAFSHWTYEYTRGELLVLDLQGVGENLTDPSVIKAGEKRSYDMVFGPANLGEDAIKNFRAKHHCNSCCRKLKLPDLKRNDYTPDKIIFPQDDAPELTIQPGSCTKDSDPANSIRLML</sequence>
<dbReference type="InterPro" id="IPR057366">
    <property type="entry name" value="TRPM-like"/>
</dbReference>
<feature type="active site" description="Proton acceptor" evidence="29">
    <location>
        <position position="1784"/>
    </location>
</feature>
<keyword evidence="15 31" id="KW-0862">Zinc</keyword>
<dbReference type="EC" id="2.7.11.1" evidence="3"/>
<keyword evidence="20 33" id="KW-0472">Membrane</keyword>
<feature type="transmembrane region" description="Helical" evidence="33">
    <location>
        <begin position="955"/>
        <end position="976"/>
    </location>
</feature>
<dbReference type="GO" id="GO:0005634">
    <property type="term" value="C:nucleus"/>
    <property type="evidence" value="ECO:0007669"/>
    <property type="project" value="UniProtKB-SubCell"/>
</dbReference>
<feature type="transmembrane region" description="Helical" evidence="33">
    <location>
        <begin position="997"/>
        <end position="1016"/>
    </location>
</feature>
<evidence type="ECO:0000256" key="15">
    <source>
        <dbReference type="ARBA" id="ARBA00022833"/>
    </source>
</evidence>
<dbReference type="InterPro" id="IPR032415">
    <property type="entry name" value="TRPM_tetra"/>
</dbReference>
<gene>
    <name evidence="35" type="primary">Trpm7</name>
    <name evidence="35" type="ORF">EDOCOE_R10642</name>
</gene>
<comment type="cofactor">
    <cofactor evidence="31">
        <name>Zn(2+)</name>
        <dbReference type="ChEBI" id="CHEBI:29105"/>
    </cofactor>
    <text evidence="31">Binds 1 zinc ion per subunit.</text>
</comment>
<keyword evidence="7" id="KW-0597">Phosphoprotein</keyword>
<dbReference type="GO" id="GO:0005524">
    <property type="term" value="F:ATP binding"/>
    <property type="evidence" value="ECO:0007669"/>
    <property type="project" value="UniProtKB-KW"/>
</dbReference>
<evidence type="ECO:0000256" key="27">
    <source>
        <dbReference type="ARBA" id="ARBA00047899"/>
    </source>
</evidence>
<dbReference type="FunFam" id="1.20.5.1010:FF:000002">
    <property type="entry name" value="Transient receptor potential cation channel subfamily M member 7"/>
    <property type="match status" value="1"/>
</dbReference>
<dbReference type="InterPro" id="IPR050927">
    <property type="entry name" value="TRPM"/>
</dbReference>
<feature type="binding site" evidence="31">
    <location>
        <position position="1829"/>
    </location>
    <ligand>
        <name>Zn(2+)</name>
        <dbReference type="ChEBI" id="CHEBI:29105"/>
    </ligand>
</feature>
<dbReference type="GO" id="GO:0005262">
    <property type="term" value="F:calcium channel activity"/>
    <property type="evidence" value="ECO:0007669"/>
    <property type="project" value="UniProtKB-KW"/>
</dbReference>
<keyword evidence="9" id="KW-0107">Calcium channel</keyword>
<evidence type="ECO:0000256" key="19">
    <source>
        <dbReference type="ARBA" id="ARBA00023065"/>
    </source>
</evidence>
<keyword evidence="18 33" id="KW-1133">Transmembrane helix</keyword>
<evidence type="ECO:0000256" key="25">
    <source>
        <dbReference type="ARBA" id="ARBA00034634"/>
    </source>
</evidence>
<evidence type="ECO:0000256" key="29">
    <source>
        <dbReference type="PIRSR" id="PIRSR629601-1"/>
    </source>
</evidence>